<evidence type="ECO:0000256" key="1">
    <source>
        <dbReference type="ARBA" id="ARBA00004141"/>
    </source>
</evidence>
<evidence type="ECO:0000313" key="10">
    <source>
        <dbReference type="Proteomes" id="UP001273166"/>
    </source>
</evidence>
<sequence length="400" mass="43654">MASLPTVNGVPVVMPPPPGYVVDFENPQRNSVTEAYWMCAIGNFLCLLFMLQRVYVRAVVQRTFQWEDVSLGVAYVFSVVLQALIIRGFARGILGTHSWEMPIDKFVLFLEVLYQLPILYNPVQCGAKLALLLLYRRLAPQMWYKITVWFVGFVVVGSSVAILFATIFPCSPLRSAWDLTITNGTCIDRPALYQATAILGAITDLMVLAVPIPIIVTLQISRKQKIVLVAAFSIGGVTAFTSIMRLVALINQMGDIDQSWGGGPVLLWIFAETNLSIICGTLPTVRPLLSHIAPRFMGSSSNNGQYVAKSGMSNPNAPPTFGGTGGNTSRNRSNKYERFDDEIMYPLETIVAVEGADEHGSDAGHRGDSQGDSGSETAIVPGNPAIVQTKTTTVSYESRH</sequence>
<dbReference type="GO" id="GO:0016020">
    <property type="term" value="C:membrane"/>
    <property type="evidence" value="ECO:0007669"/>
    <property type="project" value="UniProtKB-SubCell"/>
</dbReference>
<keyword evidence="4 7" id="KW-0472">Membrane</keyword>
<evidence type="ECO:0000256" key="3">
    <source>
        <dbReference type="ARBA" id="ARBA00022989"/>
    </source>
</evidence>
<gene>
    <name evidence="9" type="ORF">B0T15DRAFT_492890</name>
</gene>
<accession>A0AAJ0M378</accession>
<feature type="region of interest" description="Disordered" evidence="6">
    <location>
        <begin position="307"/>
        <end position="333"/>
    </location>
</feature>
<keyword evidence="2 7" id="KW-0812">Transmembrane</keyword>
<reference evidence="9" key="1">
    <citation type="journal article" date="2023" name="Mol. Phylogenet. Evol.">
        <title>Genome-scale phylogeny and comparative genomics of the fungal order Sordariales.</title>
        <authorList>
            <person name="Hensen N."/>
            <person name="Bonometti L."/>
            <person name="Westerberg I."/>
            <person name="Brannstrom I.O."/>
            <person name="Guillou S."/>
            <person name="Cros-Aarteil S."/>
            <person name="Calhoun S."/>
            <person name="Haridas S."/>
            <person name="Kuo A."/>
            <person name="Mondo S."/>
            <person name="Pangilinan J."/>
            <person name="Riley R."/>
            <person name="LaButti K."/>
            <person name="Andreopoulos B."/>
            <person name="Lipzen A."/>
            <person name="Chen C."/>
            <person name="Yan M."/>
            <person name="Daum C."/>
            <person name="Ng V."/>
            <person name="Clum A."/>
            <person name="Steindorff A."/>
            <person name="Ohm R.A."/>
            <person name="Martin F."/>
            <person name="Silar P."/>
            <person name="Natvig D.O."/>
            <person name="Lalanne C."/>
            <person name="Gautier V."/>
            <person name="Ament-Velasquez S.L."/>
            <person name="Kruys A."/>
            <person name="Hutchinson M.I."/>
            <person name="Powell A.J."/>
            <person name="Barry K."/>
            <person name="Miller A.N."/>
            <person name="Grigoriev I.V."/>
            <person name="Debuchy R."/>
            <person name="Gladieux P."/>
            <person name="Hiltunen Thoren M."/>
            <person name="Johannesson H."/>
        </authorList>
    </citation>
    <scope>NUCLEOTIDE SEQUENCE</scope>
    <source>
        <strain evidence="9">CBS 333.67</strain>
    </source>
</reference>
<evidence type="ECO:0000256" key="6">
    <source>
        <dbReference type="SAM" id="MobiDB-lite"/>
    </source>
</evidence>
<reference evidence="9" key="2">
    <citation type="submission" date="2023-06" db="EMBL/GenBank/DDBJ databases">
        <authorList>
            <consortium name="Lawrence Berkeley National Laboratory"/>
            <person name="Mondo S.J."/>
            <person name="Hensen N."/>
            <person name="Bonometti L."/>
            <person name="Westerberg I."/>
            <person name="Brannstrom I.O."/>
            <person name="Guillou S."/>
            <person name="Cros-Aarteil S."/>
            <person name="Calhoun S."/>
            <person name="Haridas S."/>
            <person name="Kuo A."/>
            <person name="Pangilinan J."/>
            <person name="Riley R."/>
            <person name="Labutti K."/>
            <person name="Andreopoulos B."/>
            <person name="Lipzen A."/>
            <person name="Chen C."/>
            <person name="Yanf M."/>
            <person name="Daum C."/>
            <person name="Ng V."/>
            <person name="Clum A."/>
            <person name="Steindorff A."/>
            <person name="Ohm R."/>
            <person name="Martin F."/>
            <person name="Silar P."/>
            <person name="Natvig D."/>
            <person name="Lalanne C."/>
            <person name="Gautier V."/>
            <person name="Ament-Velasquez S.L."/>
            <person name="Kruys A."/>
            <person name="Hutchinson M.I."/>
            <person name="Powell A.J."/>
            <person name="Barry K."/>
            <person name="Miller A.N."/>
            <person name="Grigoriev I.V."/>
            <person name="Debuchy R."/>
            <person name="Gladieux P."/>
            <person name="Thoren M.H."/>
            <person name="Johannesson H."/>
        </authorList>
    </citation>
    <scope>NUCLEOTIDE SEQUENCE</scope>
    <source>
        <strain evidence="9">CBS 333.67</strain>
    </source>
</reference>
<evidence type="ECO:0000313" key="9">
    <source>
        <dbReference type="EMBL" id="KAK3307411.1"/>
    </source>
</evidence>
<dbReference type="InterPro" id="IPR049326">
    <property type="entry name" value="Rhodopsin_dom_fungi"/>
</dbReference>
<dbReference type="AlphaFoldDB" id="A0AAJ0M378"/>
<feature type="transmembrane region" description="Helical" evidence="7">
    <location>
        <begin position="226"/>
        <end position="250"/>
    </location>
</feature>
<proteinExistence type="inferred from homology"/>
<dbReference type="PANTHER" id="PTHR33048">
    <property type="entry name" value="PTH11-LIKE INTEGRAL MEMBRANE PROTEIN (AFU_ORTHOLOGUE AFUA_5G11245)"/>
    <property type="match status" value="1"/>
</dbReference>
<dbReference type="EMBL" id="JAUDZG010000003">
    <property type="protein sequence ID" value="KAK3307411.1"/>
    <property type="molecule type" value="Genomic_DNA"/>
</dbReference>
<feature type="transmembrane region" description="Helical" evidence="7">
    <location>
        <begin position="147"/>
        <end position="168"/>
    </location>
</feature>
<dbReference type="Pfam" id="PF20684">
    <property type="entry name" value="Fung_rhodopsin"/>
    <property type="match status" value="1"/>
</dbReference>
<evidence type="ECO:0000256" key="7">
    <source>
        <dbReference type="SAM" id="Phobius"/>
    </source>
</evidence>
<dbReference type="InterPro" id="IPR052337">
    <property type="entry name" value="SAT4-like"/>
</dbReference>
<dbReference type="RefSeq" id="XP_062723191.1">
    <property type="nucleotide sequence ID" value="XM_062866891.1"/>
</dbReference>
<keyword evidence="10" id="KW-1185">Reference proteome</keyword>
<dbReference type="GeneID" id="87885720"/>
<comment type="caution">
    <text evidence="9">The sequence shown here is derived from an EMBL/GenBank/DDBJ whole genome shotgun (WGS) entry which is preliminary data.</text>
</comment>
<protein>
    <recommendedName>
        <fullName evidence="8">Rhodopsin domain-containing protein</fullName>
    </recommendedName>
</protein>
<evidence type="ECO:0000256" key="5">
    <source>
        <dbReference type="ARBA" id="ARBA00038359"/>
    </source>
</evidence>
<dbReference type="PANTHER" id="PTHR33048:SF124">
    <property type="entry name" value="INTEGRAL MEMBRANE PROTEIN"/>
    <property type="match status" value="1"/>
</dbReference>
<feature type="region of interest" description="Disordered" evidence="6">
    <location>
        <begin position="358"/>
        <end position="385"/>
    </location>
</feature>
<feature type="transmembrane region" description="Helical" evidence="7">
    <location>
        <begin position="35"/>
        <end position="51"/>
    </location>
</feature>
<comment type="subcellular location">
    <subcellularLocation>
        <location evidence="1">Membrane</location>
        <topology evidence="1">Multi-pass membrane protein</topology>
    </subcellularLocation>
</comment>
<organism evidence="9 10">
    <name type="scientific">Chaetomium strumarium</name>
    <dbReference type="NCBI Taxonomy" id="1170767"/>
    <lineage>
        <taxon>Eukaryota</taxon>
        <taxon>Fungi</taxon>
        <taxon>Dikarya</taxon>
        <taxon>Ascomycota</taxon>
        <taxon>Pezizomycotina</taxon>
        <taxon>Sordariomycetes</taxon>
        <taxon>Sordariomycetidae</taxon>
        <taxon>Sordariales</taxon>
        <taxon>Chaetomiaceae</taxon>
        <taxon>Chaetomium</taxon>
    </lineage>
</organism>
<evidence type="ECO:0000259" key="8">
    <source>
        <dbReference type="Pfam" id="PF20684"/>
    </source>
</evidence>
<evidence type="ECO:0000256" key="4">
    <source>
        <dbReference type="ARBA" id="ARBA00023136"/>
    </source>
</evidence>
<feature type="compositionally biased region" description="Basic and acidic residues" evidence="6">
    <location>
        <begin position="358"/>
        <end position="369"/>
    </location>
</feature>
<keyword evidence="3 7" id="KW-1133">Transmembrane helix</keyword>
<feature type="transmembrane region" description="Helical" evidence="7">
    <location>
        <begin position="191"/>
        <end position="214"/>
    </location>
</feature>
<feature type="domain" description="Rhodopsin" evidence="8">
    <location>
        <begin position="53"/>
        <end position="290"/>
    </location>
</feature>
<feature type="transmembrane region" description="Helical" evidence="7">
    <location>
        <begin position="72"/>
        <end position="94"/>
    </location>
</feature>
<evidence type="ECO:0000256" key="2">
    <source>
        <dbReference type="ARBA" id="ARBA00022692"/>
    </source>
</evidence>
<comment type="similarity">
    <text evidence="5">Belongs to the SAT4 family.</text>
</comment>
<name>A0AAJ0M378_9PEZI</name>
<feature type="transmembrane region" description="Helical" evidence="7">
    <location>
        <begin position="114"/>
        <end position="135"/>
    </location>
</feature>
<dbReference type="Proteomes" id="UP001273166">
    <property type="component" value="Unassembled WGS sequence"/>
</dbReference>